<gene>
    <name evidence="2" type="ORF">HJB63_23320</name>
</gene>
<protein>
    <submittedName>
        <fullName evidence="2">Uncharacterized protein</fullName>
    </submittedName>
</protein>
<sequence length="156" mass="17008">MLIRTKRVILTAASAILALSGAALAHHGVRGRYDASNPIVLVGEVTATTFSPPHPIIMVRVVSGDLPAYELGRKDEYFGPPVVRKEDVGAERVVELSPVRMFYDLEGRLKVGDRVTIVALRNCLPTHQLRSTWLRLSTGEVISYEGDWAPGVNGCS</sequence>
<evidence type="ECO:0000313" key="2">
    <source>
        <dbReference type="EMBL" id="MBX5025466.1"/>
    </source>
</evidence>
<proteinExistence type="predicted"/>
<feature type="signal peptide" evidence="1">
    <location>
        <begin position="1"/>
        <end position="25"/>
    </location>
</feature>
<dbReference type="Pfam" id="PF19649">
    <property type="entry name" value="DUF6152"/>
    <property type="match status" value="1"/>
</dbReference>
<feature type="chain" id="PRO_5040258736" evidence="1">
    <location>
        <begin position="26"/>
        <end position="156"/>
    </location>
</feature>
<comment type="caution">
    <text evidence="2">The sequence shown here is derived from an EMBL/GenBank/DDBJ whole genome shotgun (WGS) entry which is preliminary data.</text>
</comment>
<evidence type="ECO:0000256" key="1">
    <source>
        <dbReference type="SAM" id="SignalP"/>
    </source>
</evidence>
<keyword evidence="1" id="KW-0732">Signal</keyword>
<dbReference type="InterPro" id="IPR046150">
    <property type="entry name" value="DUF6152"/>
</dbReference>
<dbReference type="EMBL" id="JABDYC010000009">
    <property type="protein sequence ID" value="MBX5025466.1"/>
    <property type="molecule type" value="Genomic_DNA"/>
</dbReference>
<dbReference type="RefSeq" id="WP_221133888.1">
    <property type="nucleotide sequence ID" value="NZ_JABDYC010000009.1"/>
</dbReference>
<dbReference type="Proteomes" id="UP000749740">
    <property type="component" value="Unassembled WGS sequence"/>
</dbReference>
<name>A0A9Q3MG12_9HYPH</name>
<organism evidence="2 3">
    <name type="scientific">Rhizobium lentis</name>
    <dbReference type="NCBI Taxonomy" id="1138194"/>
    <lineage>
        <taxon>Bacteria</taxon>
        <taxon>Pseudomonadati</taxon>
        <taxon>Pseudomonadota</taxon>
        <taxon>Alphaproteobacteria</taxon>
        <taxon>Hyphomicrobiales</taxon>
        <taxon>Rhizobiaceae</taxon>
        <taxon>Rhizobium/Agrobacterium group</taxon>
        <taxon>Rhizobium</taxon>
    </lineage>
</organism>
<dbReference type="AlphaFoldDB" id="A0A9Q3MG12"/>
<evidence type="ECO:0000313" key="3">
    <source>
        <dbReference type="Proteomes" id="UP000749740"/>
    </source>
</evidence>
<reference evidence="2" key="1">
    <citation type="submission" date="2020-04" db="EMBL/GenBank/DDBJ databases">
        <title>Global-level population genomics: horizontal gene transfer, symbiosis and evolution in Rhizobia.</title>
        <authorList>
            <person name="Gai Y."/>
        </authorList>
    </citation>
    <scope>NUCLEOTIDE SEQUENCE</scope>
    <source>
        <strain evidence="2">BLR57</strain>
    </source>
</reference>
<accession>A0A9Q3MG12</accession>